<organism evidence="1">
    <name type="scientific">marine sediment metagenome</name>
    <dbReference type="NCBI Taxonomy" id="412755"/>
    <lineage>
        <taxon>unclassified sequences</taxon>
        <taxon>metagenomes</taxon>
        <taxon>ecological metagenomes</taxon>
    </lineage>
</organism>
<dbReference type="AlphaFoldDB" id="A0A0F8VGL9"/>
<comment type="caution">
    <text evidence="1">The sequence shown here is derived from an EMBL/GenBank/DDBJ whole genome shotgun (WGS) entry which is preliminary data.</text>
</comment>
<evidence type="ECO:0000313" key="1">
    <source>
        <dbReference type="EMBL" id="KKK43512.1"/>
    </source>
</evidence>
<sequence length="32" mass="3345">MSNERNEIVALINVARSAGARQSAACEIIGIS</sequence>
<reference evidence="1" key="1">
    <citation type="journal article" date="2015" name="Nature">
        <title>Complex archaea that bridge the gap between prokaryotes and eukaryotes.</title>
        <authorList>
            <person name="Spang A."/>
            <person name="Saw J.H."/>
            <person name="Jorgensen S.L."/>
            <person name="Zaremba-Niedzwiedzka K."/>
            <person name="Martijn J."/>
            <person name="Lind A.E."/>
            <person name="van Eijk R."/>
            <person name="Schleper C."/>
            <person name="Guy L."/>
            <person name="Ettema T.J."/>
        </authorList>
    </citation>
    <scope>NUCLEOTIDE SEQUENCE</scope>
</reference>
<proteinExistence type="predicted"/>
<dbReference type="EMBL" id="LAZR01070246">
    <property type="protein sequence ID" value="KKK43512.1"/>
    <property type="molecule type" value="Genomic_DNA"/>
</dbReference>
<accession>A0A0F8VGL9</accession>
<protein>
    <submittedName>
        <fullName evidence="1">Uncharacterized protein</fullName>
    </submittedName>
</protein>
<feature type="non-terminal residue" evidence="1">
    <location>
        <position position="32"/>
    </location>
</feature>
<name>A0A0F8VGL9_9ZZZZ</name>
<gene>
    <name evidence="1" type="ORF">LCGC14_3168350</name>
</gene>